<dbReference type="InterPro" id="IPR045468">
    <property type="entry name" value="DUF6496"/>
</dbReference>
<reference evidence="2" key="1">
    <citation type="submission" date="2020-03" db="EMBL/GenBank/DDBJ databases">
        <title>The deep terrestrial virosphere.</title>
        <authorList>
            <person name="Holmfeldt K."/>
            <person name="Nilsson E."/>
            <person name="Simone D."/>
            <person name="Lopez-Fernandez M."/>
            <person name="Wu X."/>
            <person name="de Brujin I."/>
            <person name="Lundin D."/>
            <person name="Andersson A."/>
            <person name="Bertilsson S."/>
            <person name="Dopson M."/>
        </authorList>
    </citation>
    <scope>NUCLEOTIDE SEQUENCE</scope>
    <source>
        <strain evidence="3">MM415A00402</strain>
        <strain evidence="2">MM415B00534</strain>
        <strain evidence="4">TM448B00727</strain>
    </source>
</reference>
<gene>
    <name evidence="3" type="ORF">MM415A00402_0020</name>
    <name evidence="2" type="ORF">MM415B00534_0020</name>
    <name evidence="4" type="ORF">TM448B00727_0020</name>
</gene>
<dbReference type="Pfam" id="PF20106">
    <property type="entry name" value="DUF6496"/>
    <property type="match status" value="1"/>
</dbReference>
<sequence>MNKVRKVMHEFKHGQLHSGSKRGPVVESRRQAVAIALSEQRRQGRKQGR</sequence>
<dbReference type="EMBL" id="MT142488">
    <property type="protein sequence ID" value="QJA82467.1"/>
    <property type="molecule type" value="Genomic_DNA"/>
</dbReference>
<accession>A0A6M3J4T2</accession>
<organism evidence="2">
    <name type="scientific">viral metagenome</name>
    <dbReference type="NCBI Taxonomy" id="1070528"/>
    <lineage>
        <taxon>unclassified sequences</taxon>
        <taxon>metagenomes</taxon>
        <taxon>organismal metagenomes</taxon>
    </lineage>
</organism>
<proteinExistence type="predicted"/>
<evidence type="ECO:0000313" key="2">
    <source>
        <dbReference type="EMBL" id="QJA64161.1"/>
    </source>
</evidence>
<evidence type="ECO:0000256" key="1">
    <source>
        <dbReference type="SAM" id="MobiDB-lite"/>
    </source>
</evidence>
<protein>
    <submittedName>
        <fullName evidence="2">Uncharacterized protein</fullName>
    </submittedName>
</protein>
<dbReference type="EMBL" id="MT144651">
    <property type="protein sequence ID" value="QJH96442.1"/>
    <property type="molecule type" value="Genomic_DNA"/>
</dbReference>
<feature type="region of interest" description="Disordered" evidence="1">
    <location>
        <begin position="1"/>
        <end position="26"/>
    </location>
</feature>
<name>A0A6M3J4T2_9ZZZZ</name>
<evidence type="ECO:0000313" key="3">
    <source>
        <dbReference type="EMBL" id="QJA82467.1"/>
    </source>
</evidence>
<dbReference type="AlphaFoldDB" id="A0A6M3J4T2"/>
<evidence type="ECO:0000313" key="4">
    <source>
        <dbReference type="EMBL" id="QJH96442.1"/>
    </source>
</evidence>
<dbReference type="EMBL" id="MT141514">
    <property type="protein sequence ID" value="QJA64161.1"/>
    <property type="molecule type" value="Genomic_DNA"/>
</dbReference>